<evidence type="ECO:0000313" key="1">
    <source>
        <dbReference type="EMBL" id="AIU41252.1"/>
    </source>
</evidence>
<protein>
    <submittedName>
        <fullName evidence="1">Dbp-2</fullName>
    </submittedName>
</protein>
<dbReference type="KEGG" id="vg:26382468"/>
<name>A0A097P8U4_9ABAC</name>
<accession>A0A097P8U4</accession>
<proteinExistence type="predicted"/>
<dbReference type="Proteomes" id="UP000201917">
    <property type="component" value="Segment"/>
</dbReference>
<reference evidence="1 2" key="1">
    <citation type="journal article" date="2014" name="PLoS ONE">
        <title>Genomic Sequencing and Analysis of Sucra jujuba Nucleopolyhedrovirus.</title>
        <authorList>
            <person name="Liu X."/>
            <person name="Yin F."/>
            <person name="Zhu Z."/>
            <person name="Hou D."/>
            <person name="Wang J."/>
            <person name="Zhang L."/>
            <person name="Wang M."/>
            <person name="Wang H."/>
            <person name="Hu Z."/>
            <person name="Deng F."/>
        </authorList>
    </citation>
    <scope>NUCLEOTIDE SEQUENCE [LARGE SCALE GENOMIC DNA]</scope>
    <source>
        <strain evidence="1">473</strain>
    </source>
</reference>
<dbReference type="OrthoDB" id="23658at10239"/>
<dbReference type="RefSeq" id="YP_009186704.1">
    <property type="nucleotide sequence ID" value="NC_028636.1"/>
</dbReference>
<dbReference type="EMBL" id="KJ676450">
    <property type="protein sequence ID" value="AIU41252.1"/>
    <property type="molecule type" value="Genomic_DNA"/>
</dbReference>
<dbReference type="Pfam" id="PF04786">
    <property type="entry name" value="Baculo_DNA_bind"/>
    <property type="match status" value="1"/>
</dbReference>
<sequence>MFKKLKTEHVAVDTRNNCSNDDDDEDLIVFDETQLQKNHKDQLITWQDKFINKLQCENNVLKVVASSAFLNKVHECLAPIMRCVKYEDNMQLVYKRTTRATNYNTYHVEKQFLDGNNTFKTQNVYIFESVTVERCRGSFGEYLTIRWPGIHKINCLYAQALRKHFNNPVCLKTNINLTIPNGEKNPLAKSVFVRKFFDVDRNKNSVMYMTGCVPNAAPVEVTPFTVSMFDNVFKLRNRDTSNLSVQKGDPIEASASVDSIISLQMVMGAVIEGVKEYKSGVKLQNNTNNKAVEINSFVLAVKPMIFIKLQ</sequence>
<keyword evidence="2" id="KW-1185">Reference proteome</keyword>
<dbReference type="InterPro" id="IPR006871">
    <property type="entry name" value="ssDNA-bd_baculovirus"/>
</dbReference>
<organism evidence="1 2">
    <name type="scientific">Sucra jujuba nucleopolyhedrovirus</name>
    <dbReference type="NCBI Taxonomy" id="1563660"/>
    <lineage>
        <taxon>Viruses</taxon>
        <taxon>Viruses incertae sedis</taxon>
        <taxon>Naldaviricetes</taxon>
        <taxon>Lefavirales</taxon>
        <taxon>Baculoviridae</taxon>
        <taxon>Alphabaculovirus</taxon>
        <taxon>Alphabaculovirus sujujubae</taxon>
    </lineage>
</organism>
<evidence type="ECO:0000313" key="2">
    <source>
        <dbReference type="Proteomes" id="UP000201917"/>
    </source>
</evidence>
<dbReference type="GeneID" id="26382468"/>